<dbReference type="RefSeq" id="WP_153684904.1">
    <property type="nucleotide sequence ID" value="NZ_WJIF01000006.1"/>
</dbReference>
<feature type="transmembrane region" description="Helical" evidence="1">
    <location>
        <begin position="220"/>
        <end position="243"/>
    </location>
</feature>
<reference evidence="4 5" key="1">
    <citation type="submission" date="2019-10" db="EMBL/GenBank/DDBJ databases">
        <authorList>
            <person name="Nie G."/>
            <person name="Ming H."/>
            <person name="Yi B."/>
        </authorList>
    </citation>
    <scope>NUCLEOTIDE SEQUENCE [LARGE SCALE GENOMIC DNA]</scope>
    <source>
        <strain evidence="4 5">CFH 90414</strain>
    </source>
</reference>
<dbReference type="Pfam" id="PF07786">
    <property type="entry name" value="HGSNAT_cat"/>
    <property type="match status" value="1"/>
</dbReference>
<feature type="domain" description="Heparan-alpha-glucosaminide N-acetyltransferase catalytic" evidence="3">
    <location>
        <begin position="23"/>
        <end position="222"/>
    </location>
</feature>
<feature type="transmembrane region" description="Helical" evidence="1">
    <location>
        <begin position="104"/>
        <end position="120"/>
    </location>
</feature>
<feature type="transmembrane region" description="Helical" evidence="1">
    <location>
        <begin position="344"/>
        <end position="361"/>
    </location>
</feature>
<accession>A0A6I2F7Z8</accession>
<sequence>MADASRRGRARSDGVALADAAGRIDGVDIARGLALIGMFIAHVAPAAAPGTAADLLAIADERPRLLFALTAGIALGLISGGIRPVPAAPGFAGGRDRARLRLQVAIRAVILIALGLLIIATLKPLVFVILDVYGVAFLVLIPLLFLPRWIALVVGIAGVAVAPGVALALSRMPWVAEARVAGWGLPVDWFIAGAYPVIEWVPVMLIGIALARFGITRRRVLAWMAAGGAVATVACLPAGVALLRVGSSLVAEGAAAGDSVRAFAVGESLQVVGNVGVGVLVVVAAVVLTARGVMGVEPVRRVASAVLSPIAAMGAMPLTIYTVHLVVLAASIRVENGFRTDDSWPLAIALVVGSMVFAWCWRRWVGRGPLEEFMRFASGRAGWPRRGSAA</sequence>
<feature type="transmembrane region" description="Helical" evidence="1">
    <location>
        <begin position="271"/>
        <end position="290"/>
    </location>
</feature>
<dbReference type="EMBL" id="WJIF01000006">
    <property type="protein sequence ID" value="MRG60441.1"/>
    <property type="molecule type" value="Genomic_DNA"/>
</dbReference>
<feature type="transmembrane region" description="Helical" evidence="1">
    <location>
        <begin position="126"/>
        <end position="145"/>
    </location>
</feature>
<feature type="transmembrane region" description="Helical" evidence="1">
    <location>
        <begin position="65"/>
        <end position="83"/>
    </location>
</feature>
<gene>
    <name evidence="4" type="ORF">GE115_11270</name>
</gene>
<dbReference type="Proteomes" id="UP000431080">
    <property type="component" value="Unassembled WGS sequence"/>
</dbReference>
<feature type="transmembrane region" description="Helical" evidence="1">
    <location>
        <begin position="150"/>
        <end position="169"/>
    </location>
</feature>
<keyword evidence="5" id="KW-1185">Reference proteome</keyword>
<dbReference type="Pfam" id="PF04235">
    <property type="entry name" value="DUF418"/>
    <property type="match status" value="1"/>
</dbReference>
<dbReference type="InterPro" id="IPR012429">
    <property type="entry name" value="HGSNAT_cat"/>
</dbReference>
<evidence type="ECO:0000259" key="2">
    <source>
        <dbReference type="Pfam" id="PF04235"/>
    </source>
</evidence>
<feature type="domain" description="DUF418" evidence="2">
    <location>
        <begin position="294"/>
        <end position="376"/>
    </location>
</feature>
<keyword evidence="1" id="KW-0472">Membrane</keyword>
<feature type="transmembrane region" description="Helical" evidence="1">
    <location>
        <begin position="302"/>
        <end position="332"/>
    </location>
</feature>
<keyword evidence="1" id="KW-1133">Transmembrane helix</keyword>
<comment type="caution">
    <text evidence="4">The sequence shown here is derived from an EMBL/GenBank/DDBJ whole genome shotgun (WGS) entry which is preliminary data.</text>
</comment>
<dbReference type="AlphaFoldDB" id="A0A6I2F7Z8"/>
<evidence type="ECO:0000313" key="4">
    <source>
        <dbReference type="EMBL" id="MRG60441.1"/>
    </source>
</evidence>
<evidence type="ECO:0000313" key="5">
    <source>
        <dbReference type="Proteomes" id="UP000431080"/>
    </source>
</evidence>
<feature type="transmembrane region" description="Helical" evidence="1">
    <location>
        <begin position="189"/>
        <end position="213"/>
    </location>
</feature>
<dbReference type="InterPro" id="IPR007349">
    <property type="entry name" value="DUF418"/>
</dbReference>
<keyword evidence="1" id="KW-0812">Transmembrane</keyword>
<evidence type="ECO:0000259" key="3">
    <source>
        <dbReference type="Pfam" id="PF07786"/>
    </source>
</evidence>
<feature type="transmembrane region" description="Helical" evidence="1">
    <location>
        <begin position="33"/>
        <end position="59"/>
    </location>
</feature>
<name>A0A6I2F7Z8_9MICO</name>
<proteinExistence type="predicted"/>
<evidence type="ECO:0000256" key="1">
    <source>
        <dbReference type="SAM" id="Phobius"/>
    </source>
</evidence>
<protein>
    <submittedName>
        <fullName evidence="4">DUF1624 domain-containing protein</fullName>
    </submittedName>
</protein>
<organism evidence="4 5">
    <name type="scientific">Agromyces agglutinans</name>
    <dbReference type="NCBI Taxonomy" id="2662258"/>
    <lineage>
        <taxon>Bacteria</taxon>
        <taxon>Bacillati</taxon>
        <taxon>Actinomycetota</taxon>
        <taxon>Actinomycetes</taxon>
        <taxon>Micrococcales</taxon>
        <taxon>Microbacteriaceae</taxon>
        <taxon>Agromyces</taxon>
    </lineage>
</organism>